<dbReference type="EnsemblPlants" id="AUR62026240-RA">
    <property type="protein sequence ID" value="AUR62026240-RA:cds"/>
    <property type="gene ID" value="AUR62026240"/>
</dbReference>
<reference evidence="3" key="2">
    <citation type="submission" date="2021-03" db="UniProtKB">
        <authorList>
            <consortium name="EnsemblPlants"/>
        </authorList>
    </citation>
    <scope>IDENTIFICATION</scope>
</reference>
<evidence type="ECO:0000313" key="3">
    <source>
        <dbReference type="EnsemblPlants" id="AUR62026240-RA:cds"/>
    </source>
</evidence>
<dbReference type="Pfam" id="PF13960">
    <property type="entry name" value="DUF4218"/>
    <property type="match status" value="1"/>
</dbReference>
<feature type="domain" description="DUF4218" evidence="2">
    <location>
        <begin position="1"/>
        <end position="71"/>
    </location>
</feature>
<evidence type="ECO:0000313" key="4">
    <source>
        <dbReference type="Proteomes" id="UP000596660"/>
    </source>
</evidence>
<protein>
    <recommendedName>
        <fullName evidence="2">DUF4218 domain-containing protein</fullName>
    </recommendedName>
</protein>
<evidence type="ECO:0000259" key="2">
    <source>
        <dbReference type="Pfam" id="PF13960"/>
    </source>
</evidence>
<feature type="compositionally biased region" description="Polar residues" evidence="1">
    <location>
        <begin position="322"/>
        <end position="333"/>
    </location>
</feature>
<dbReference type="PANTHER" id="PTHR48258">
    <property type="entry name" value="DUF4218 DOMAIN-CONTAINING PROTEIN-RELATED"/>
    <property type="match status" value="1"/>
</dbReference>
<organism evidence="3 4">
    <name type="scientific">Chenopodium quinoa</name>
    <name type="common">Quinoa</name>
    <dbReference type="NCBI Taxonomy" id="63459"/>
    <lineage>
        <taxon>Eukaryota</taxon>
        <taxon>Viridiplantae</taxon>
        <taxon>Streptophyta</taxon>
        <taxon>Embryophyta</taxon>
        <taxon>Tracheophyta</taxon>
        <taxon>Spermatophyta</taxon>
        <taxon>Magnoliopsida</taxon>
        <taxon>eudicotyledons</taxon>
        <taxon>Gunneridae</taxon>
        <taxon>Pentapetalae</taxon>
        <taxon>Caryophyllales</taxon>
        <taxon>Chenopodiaceae</taxon>
        <taxon>Chenopodioideae</taxon>
        <taxon>Atripliceae</taxon>
        <taxon>Chenopodium</taxon>
    </lineage>
</organism>
<name>A0A803MAX3_CHEQI</name>
<dbReference type="PANTHER" id="PTHR48258:SF8">
    <property type="entry name" value="DUF4216 DOMAIN-CONTAINING PROTEIN"/>
    <property type="match status" value="1"/>
</dbReference>
<accession>A0A803MAX3</accession>
<proteinExistence type="predicted"/>
<feature type="compositionally biased region" description="Polar residues" evidence="1">
    <location>
        <begin position="366"/>
        <end position="379"/>
    </location>
</feature>
<dbReference type="InterPro" id="IPR025452">
    <property type="entry name" value="DUF4218"/>
</dbReference>
<reference evidence="3" key="1">
    <citation type="journal article" date="2017" name="Nature">
        <title>The genome of Chenopodium quinoa.</title>
        <authorList>
            <person name="Jarvis D.E."/>
            <person name="Ho Y.S."/>
            <person name="Lightfoot D.J."/>
            <person name="Schmoeckel S.M."/>
            <person name="Li B."/>
            <person name="Borm T.J.A."/>
            <person name="Ohyanagi H."/>
            <person name="Mineta K."/>
            <person name="Michell C.T."/>
            <person name="Saber N."/>
            <person name="Kharbatia N.M."/>
            <person name="Rupper R.R."/>
            <person name="Sharp A.R."/>
            <person name="Dally N."/>
            <person name="Boughton B.A."/>
            <person name="Woo Y.H."/>
            <person name="Gao G."/>
            <person name="Schijlen E.G.W.M."/>
            <person name="Guo X."/>
            <person name="Momin A.A."/>
            <person name="Negrao S."/>
            <person name="Al-Babili S."/>
            <person name="Gehring C."/>
            <person name="Roessner U."/>
            <person name="Jung C."/>
            <person name="Murphy K."/>
            <person name="Arold S.T."/>
            <person name="Gojobori T."/>
            <person name="van der Linden C.G."/>
            <person name="van Loo E.N."/>
            <person name="Jellen E.N."/>
            <person name="Maughan P.J."/>
            <person name="Tester M."/>
        </authorList>
    </citation>
    <scope>NUCLEOTIDE SEQUENCE [LARGE SCALE GENOMIC DNA]</scope>
    <source>
        <strain evidence="3">cv. PI 614886</strain>
    </source>
</reference>
<feature type="region of interest" description="Disordered" evidence="1">
    <location>
        <begin position="322"/>
        <end position="382"/>
    </location>
</feature>
<dbReference type="Gramene" id="AUR62026240-RA">
    <property type="protein sequence ID" value="AUR62026240-RA:cds"/>
    <property type="gene ID" value="AUR62026240"/>
</dbReference>
<evidence type="ECO:0000256" key="1">
    <source>
        <dbReference type="SAM" id="MobiDB-lite"/>
    </source>
</evidence>
<dbReference type="AlphaFoldDB" id="A0A803MAX3"/>
<sequence>MVHLPLHLVGQIKLGGPVSSRCMYGIERYLHGQKQDVRNKARPEGSMAEGYLAKECVAFVARFLNGSNSATPQVNACSTSQSFLPKVGRPIKGKGRTSKKKDREHILDHNQWVQVHHYVLFNCDCEEVEKYISEHKEFVSARGKRKWNNVQDHSKDFVDWFREKVDFIVEEGQEIIFNNIIWLSKGPSYIAKKYTGYSVNGYRFHTMKRDANCVTQNSGVTLTAMTHSFASSKDQNPVEANVNYYGSITNIISISYHGYFCVVVFKCVWFHSEKDDDELLPDYELQRLRKLKHNAERMSAQGSGSLANKILQQKTRDILCSSVRQTDDGSSGDSDMEQETLGSGKRQVSSQQHPVPTREIQRKQQEQQLGSTKASTSGYPNIDIVLI</sequence>
<dbReference type="Proteomes" id="UP000596660">
    <property type="component" value="Unplaced"/>
</dbReference>
<keyword evidence="4" id="KW-1185">Reference proteome</keyword>